<dbReference type="Proteomes" id="UP000189513">
    <property type="component" value="Unassembled WGS sequence"/>
</dbReference>
<evidence type="ECO:0000313" key="2">
    <source>
        <dbReference type="EMBL" id="ONH67543.1"/>
    </source>
</evidence>
<dbReference type="AlphaFoldDB" id="A0A1V2L6P4"/>
<comment type="caution">
    <text evidence="2">The sequence shown here is derived from an EMBL/GenBank/DDBJ whole genome shotgun (WGS) entry which is preliminary data.</text>
</comment>
<organism evidence="2 3">
    <name type="scientific">Cyberlindnera fabianii</name>
    <name type="common">Yeast</name>
    <name type="synonym">Hansenula fabianii</name>
    <dbReference type="NCBI Taxonomy" id="36022"/>
    <lineage>
        <taxon>Eukaryota</taxon>
        <taxon>Fungi</taxon>
        <taxon>Dikarya</taxon>
        <taxon>Ascomycota</taxon>
        <taxon>Saccharomycotina</taxon>
        <taxon>Saccharomycetes</taxon>
        <taxon>Phaffomycetales</taxon>
        <taxon>Phaffomycetaceae</taxon>
        <taxon>Cyberlindnera</taxon>
    </lineage>
</organism>
<name>A0A1V2L6P4_CYBFA</name>
<reference evidence="3" key="1">
    <citation type="journal article" date="2017" name="Genome Announc.">
        <title>Genome sequences of Cyberlindnera fabianii 65, Pichia kudriavzevii 129, and Saccharomyces cerevisiae 131 isolated from fermented masau fruits in Zimbabwe.</title>
        <authorList>
            <person name="van Rijswijck I.M.H."/>
            <person name="Derks M.F.L."/>
            <person name="Abee T."/>
            <person name="de Ridder D."/>
            <person name="Smid E.J."/>
        </authorList>
    </citation>
    <scope>NUCLEOTIDE SEQUENCE [LARGE SCALE GENOMIC DNA]</scope>
    <source>
        <strain evidence="3">65</strain>
    </source>
</reference>
<sequence>MVPSRSHHRSPAVADVKKQDTTASLSATPSPSMNSESELSGASSDEDSEDDPLSDLIGRSKEVLSTLPAKRPCLFTVRDGQKILKAPPTSSAPFAPPAVSLDLMRRSDALMKKHEKDDEEAMSAVKEEEDFDKMLKESLDHRAYDNLDYVTYIKSHRNTIKMKDFFYLATSRSYFKSDTVKFPSILFAIPGAIAPGEKFDVFNEVDPLRIVKEADQLMFGDADKAYTISYLRRIGADPTIQTVNESHIKLDSNRRLPEVPLVLSQIYYLIKEITQSPYDDACMEVVIRVLGLVMMDTRVFNYNTTFFFQTMLTDIIEYIIDKTETLPYERLVTIWKGLTDSPELRVRILETIPPQPSRKLYHLRKMYALSMIGPTPMAEDTALSGEQLSSMCCMAISTAFATLSGQDLELTEQQYIEWTYKFKAILYLIQMNDRNNRMTNVASGLEKLMNKIRLSFQEKEQAQCRAMMVLLSLVLEHKQVRMKSIFG</sequence>
<proteinExistence type="predicted"/>
<evidence type="ECO:0000313" key="3">
    <source>
        <dbReference type="Proteomes" id="UP000189513"/>
    </source>
</evidence>
<dbReference type="OMA" id="EYRENIF"/>
<dbReference type="EMBL" id="MPUK01000004">
    <property type="protein sequence ID" value="ONH67543.1"/>
    <property type="molecule type" value="Genomic_DNA"/>
</dbReference>
<feature type="region of interest" description="Disordered" evidence="1">
    <location>
        <begin position="1"/>
        <end position="59"/>
    </location>
</feature>
<accession>A0A1V2L6P4</accession>
<protein>
    <submittedName>
        <fullName evidence="2">Uncharacterized protein</fullName>
    </submittedName>
</protein>
<evidence type="ECO:0000256" key="1">
    <source>
        <dbReference type="SAM" id="MobiDB-lite"/>
    </source>
</evidence>
<gene>
    <name evidence="2" type="ORF">BON22_2756</name>
</gene>
<feature type="compositionally biased region" description="Basic residues" evidence="1">
    <location>
        <begin position="1"/>
        <end position="10"/>
    </location>
</feature>
<feature type="compositionally biased region" description="Low complexity" evidence="1">
    <location>
        <begin position="21"/>
        <end position="43"/>
    </location>
</feature>
<keyword evidence="3" id="KW-1185">Reference proteome</keyword>
<feature type="compositionally biased region" description="Acidic residues" evidence="1">
    <location>
        <begin position="44"/>
        <end position="53"/>
    </location>
</feature>
<dbReference type="VEuPathDB" id="FungiDB:BON22_2756"/>